<accession>A0A285X7E4</accession>
<dbReference type="OrthoDB" id="599464at2"/>
<proteinExistence type="predicted"/>
<dbReference type="PANTHER" id="PTHR46343">
    <property type="entry name" value="HYR DOMAIN-CONTAINING PROTEIN"/>
    <property type="match status" value="1"/>
</dbReference>
<sequence length="2720" mass="281262">MIWKTTLTKIFLPAENVKKEFHALPLLENSGNALTRLTLVMAFLFFAPLVAQAQNSGSNGNNVNTIITGDDCIDFGEKIPQDQVVCATDVVNGVAGAYIDWITPNISQSCTGSDNAGSFQMQFELNESLLAKDCWNFTFVQRVGINGGYVKLFSSNNNNADNGNKSVITTPYLVVEAGSKTTIQLEYGDGDYNLQLFLVPENGTPIPSGDPQQVDHSGVYEFTIGQTGVYRLQYVFTYTGTRPPKANTGDTIIAIQGILYDTGCSGGVDFVVTGPEKGFYPVGSHDLEYVATYTAPDGVTQQTKTLSFNVTVVGVDAPVSSGNITECEASPLQTLDANNALGSTTGITWYTAATEGTVVEDPILNAIGEVTYYAEYNDGTCASLERTPVKLTILENPVAAIENNNGLALSCNVPSTTLTATGGTSYLWSTGETTPSITVSTAGTFTVTVTGANGCTSTASVTTTLDNTQPAAAISNNNGLALSCNVPSTTLTATGGTSYSWSTGETTPSITVSAAGTFTVTVTGANGCTSTASVTTTLDNTLPDAEISSDNGTLLTCANPSTTFTATGGTSYSWSNGSEEVSTSATLEVNTAGTFTVTVTGANGCTSTASVTTTLDNTQPTAAISSNNGTELTCANPSTTFTATGGTSYTWSTGESTPSITVNVAGTFTVTVTGANGCTSTASVTTTLDNTQPTAAISNSNGLALNCNVPSTTLTATGGTSYSWSNGSEEVSTSATLEVSTAGTFTVTVTGANGCTSTASVTTTLDNTQPTAAISSDNGIALTCANPSTTLTATGGTSYSWSTGETTPSITVSTAGTFTVTVTGANGCTSTASVTTTLDSTLPTAAISNNNGTALTCTTPSTTFTATGGTSYLWSTGETTPSITVSTAGTFTVTVTGANGCTSTASVTTTLDNTQPTAEISNNNGLALSCNNPSTTLNATGGTSYLWSTGETTPSIIVSTAGTFTVTVTGANGCTSTSSVTTTLDNTQPVAAISNNNGLSLSCNVPSTTLTATGGTSYSWSTGATTPSIAVSTAGIFTVTVTGTNGCIDTETVEVLFIEDTTAPESITLADVTGECSATVIAPTTTDNCAGTITATTDAPLTYNEQGEYTVTWTFNDGNGNITSVDQKVIVKDTNAPEAITLADVTGECEASVVAPTTTDNCAGTITATTEDALTYNGQGEYMVTWIFNDGNGNTTSVDQKVIVKDTTAPEAITLQTVTGNCEVTVTAPSTNDNCSGTITGTTSDPLTYTELGNYEITWTFDDGNGNTTTATQQVVVENNTAPVAPVLEDAVAECEITVPVPSTTNACTGETIQATTNAPLTYSEQGEYFITWTFDDEDGNVVSSVQKVIVKDNTAPESITLADVTGECSATVTAPTTTDNCAGTITATTEDALTYTEQGEYVVTWTFNDGNGNITTVDQNVIVKDTTAPQAITLADVTGECSATVIAPTTTDNCAGTITATTEDALTYTEQGEYVITWTFNDGNGNITTVDQNVIVKDSTAPEAITLADVTGECSATVVAPTTTDNCAETITATTDDALTYTEQGEYVVTWTFNDGNGNITTVDQNVIVKDTTAPEAITLADVTGECEATVTAPTTTDSCAGTITATTNDALTYTEQGEYVVTWTFNDGNGNITTVDQNVIVKDTTAPEAITLADVTGNCEVTVTAPTTTDNCAGTITGTTNDPLTYSELGTYQITWTFNDGNGNTTTARQQVIVSNNTAPVAPILADAVSQCEITIPAPTTTNACTGETITGTTNDAVSYSEQGNYTISWTFDDGDGNVVSSTQNVIINDTTAPEAITLADVTLECSATVTAPTTTDNCAGTITATTDAPLTYTEQGEYVVTWTFNDGNGNITTVDQKVIVNDTTAPEIITLADVTGECSATVTAPTTTDNCAGTITATTDAPLTYTEQGEYVVTWTFNDGNGNITTVEQNVIVKDTTAPEAITLADVTGECEATVVAPTTTDNCAGTITATTEDALTYNEQGEYVVTWTFNDGNGNVTTVEQNVIVKDTTAPDAITLADVTGECEATVTAPTTTDNCAGTITATTEDALTYTEQGKYVVTWTFNDGNGNMTSVDQNVIVKDTTAPDAITLADVTGECSATVTAPTTIDNCAGTITATTDDALTYTEQGEYVVTWTFNDGNGNITTVEQNVIVKDTTAPDAITLADVTGECEATVVAPTTTDNCAGTITATTDVPLTYTEQGEYVVIWTFNDGNGNITTVNQKVIVKDTTAPDAITLAEVTGECEATVVAPTTTDNCAGTITATTDAPLTYTEQGEYVVTWTFNDGNGNITTVEQNVIVKDTTAPDAISLADVTGECEATVVAPTTTDNCAGTITATTNDALTYTEKGEYMVTWTFNDGNGNITTADQKVTITGIEKPALGQIIQPSCANPSGSFSITAVAGMTYSLNGGEFGPATTFEGLSSGTYTVTAKSAQGCISEAVSVTINETPDAPAAPVVEELMQATCEDPSGFLVLTIVEGVSFTLTDANGNTFTDEDADGIFEDLTPGSYSVTAQNADGCVSNAITVTIEEPQGNVSITNPTSPICDDAEEMFDLNSLLSADTSAGTWVDTDQTGALSGSMLNPDMAAGFYTFTYVVEGACPSSTEVTIEIEDCGEELPCQISDIRNSISKVVTPNNDQINDKFEVGIGIDCGFTYTLKVFNRWGNEVFSSNNYSDEWDGNSSNSVTGDQLPSGTYFYIVEIKQSGFEPIQGYIYLGTK</sequence>
<dbReference type="Gene3D" id="2.60.40.10">
    <property type="entry name" value="Immunoglobulins"/>
    <property type="match status" value="5"/>
</dbReference>
<dbReference type="InterPro" id="IPR026341">
    <property type="entry name" value="T9SS_type_B"/>
</dbReference>
<dbReference type="PANTHER" id="PTHR46343:SF2">
    <property type="entry name" value="SUSHI_VON WILLEBRAND FACTOR TYPE A_EGF_PENTRAXIN DOMAIN-CONTAINING 1"/>
    <property type="match status" value="1"/>
</dbReference>
<name>A0A285X7E4_9FLAO</name>
<dbReference type="RefSeq" id="WP_097056976.1">
    <property type="nucleotide sequence ID" value="NZ_OCMF01000004.1"/>
</dbReference>
<dbReference type="Pfam" id="PF19081">
    <property type="entry name" value="Ig_7"/>
    <property type="match status" value="1"/>
</dbReference>
<dbReference type="Pfam" id="PF13585">
    <property type="entry name" value="CHU_C"/>
    <property type="match status" value="1"/>
</dbReference>
<organism evidence="2 3">
    <name type="scientific">Salinimicrobium sediminis</name>
    <dbReference type="NCBI Taxonomy" id="1343891"/>
    <lineage>
        <taxon>Bacteria</taxon>
        <taxon>Pseudomonadati</taxon>
        <taxon>Bacteroidota</taxon>
        <taxon>Flavobacteriia</taxon>
        <taxon>Flavobacteriales</taxon>
        <taxon>Flavobacteriaceae</taxon>
        <taxon>Salinimicrobium</taxon>
    </lineage>
</organism>
<dbReference type="InterPro" id="IPR013783">
    <property type="entry name" value="Ig-like_fold"/>
</dbReference>
<dbReference type="PROSITE" id="PS50835">
    <property type="entry name" value="IG_LIKE"/>
    <property type="match status" value="2"/>
</dbReference>
<feature type="domain" description="Ig-like" evidence="1">
    <location>
        <begin position="658"/>
        <end position="762"/>
    </location>
</feature>
<dbReference type="SMART" id="SM00089">
    <property type="entry name" value="PKD"/>
    <property type="match status" value="11"/>
</dbReference>
<dbReference type="EMBL" id="OCMF01000004">
    <property type="protein sequence ID" value="SOC81208.1"/>
    <property type="molecule type" value="Genomic_DNA"/>
</dbReference>
<evidence type="ECO:0000313" key="3">
    <source>
        <dbReference type="Proteomes" id="UP000219193"/>
    </source>
</evidence>
<evidence type="ECO:0000259" key="1">
    <source>
        <dbReference type="PROSITE" id="PS50835"/>
    </source>
</evidence>
<dbReference type="InterPro" id="IPR022409">
    <property type="entry name" value="PKD/Chitinase_dom"/>
</dbReference>
<dbReference type="Proteomes" id="UP000219193">
    <property type="component" value="Unassembled WGS sequence"/>
</dbReference>
<dbReference type="NCBIfam" id="TIGR04131">
    <property type="entry name" value="Bac_Flav_CTERM"/>
    <property type="match status" value="1"/>
</dbReference>
<protein>
    <submittedName>
        <fullName evidence="2">Gliding motility-associated C-terminal domain-containing protein</fullName>
    </submittedName>
</protein>
<evidence type="ECO:0000313" key="2">
    <source>
        <dbReference type="EMBL" id="SOC81208.1"/>
    </source>
</evidence>
<feature type="domain" description="Ig-like" evidence="1">
    <location>
        <begin position="435"/>
        <end position="539"/>
    </location>
</feature>
<dbReference type="InterPro" id="IPR043555">
    <property type="entry name" value="SRPX-like"/>
</dbReference>
<keyword evidence="3" id="KW-1185">Reference proteome</keyword>
<dbReference type="InterPro" id="IPR044023">
    <property type="entry name" value="Ig_7"/>
</dbReference>
<gene>
    <name evidence="2" type="ORF">SAMN06296241_2782</name>
</gene>
<dbReference type="InterPro" id="IPR007110">
    <property type="entry name" value="Ig-like_dom"/>
</dbReference>
<reference evidence="3" key="1">
    <citation type="submission" date="2017-09" db="EMBL/GenBank/DDBJ databases">
        <authorList>
            <person name="Varghese N."/>
            <person name="Submissions S."/>
        </authorList>
    </citation>
    <scope>NUCLEOTIDE SEQUENCE [LARGE SCALE GENOMIC DNA]</scope>
    <source>
        <strain evidence="3">CGMCC 1.12641</strain>
    </source>
</reference>